<reference evidence="2 3" key="1">
    <citation type="submission" date="2024-06" db="EMBL/GenBank/DDBJ databases">
        <title>Genomic Encyclopedia of Type Strains, Phase IV (KMG-IV): sequencing the most valuable type-strain genomes for metagenomic binning, comparative biology and taxonomic classification.</title>
        <authorList>
            <person name="Goeker M."/>
        </authorList>
    </citation>
    <scope>NUCLEOTIDE SEQUENCE [LARGE SCALE GENOMIC DNA]</scope>
    <source>
        <strain evidence="2 3">DSM 21460</strain>
    </source>
</reference>
<proteinExistence type="predicted"/>
<keyword evidence="3" id="KW-1185">Reference proteome</keyword>
<dbReference type="RefSeq" id="WP_354366662.1">
    <property type="nucleotide sequence ID" value="NZ_JBEPMA010000001.1"/>
</dbReference>
<dbReference type="Proteomes" id="UP001549162">
    <property type="component" value="Unassembled WGS sequence"/>
</dbReference>
<dbReference type="InterPro" id="IPR049238">
    <property type="entry name" value="DUF6873"/>
</dbReference>
<dbReference type="EMBL" id="JBEPMA010000001">
    <property type="protein sequence ID" value="MET3616660.1"/>
    <property type="molecule type" value="Genomic_DNA"/>
</dbReference>
<evidence type="ECO:0000313" key="2">
    <source>
        <dbReference type="EMBL" id="MET3616660.1"/>
    </source>
</evidence>
<name>A0ABV2J7B3_9FIRM</name>
<accession>A0ABV2J7B3</accession>
<gene>
    <name evidence="2" type="ORF">ABID14_000280</name>
</gene>
<evidence type="ECO:0000313" key="3">
    <source>
        <dbReference type="Proteomes" id="UP001549162"/>
    </source>
</evidence>
<feature type="domain" description="DUF6873" evidence="1">
    <location>
        <begin position="5"/>
        <end position="226"/>
    </location>
</feature>
<protein>
    <recommendedName>
        <fullName evidence="1">DUF6873 domain-containing protein</fullName>
    </recommendedName>
</protein>
<sequence>MKYVLVSEDLPKESFNILSKYGKVVKTRENDNLLEGLKSHPDMLLHPLPNGDIICDRDNISYYKSIFGDRNVLGTYKSLAKNYPQDVMLNCVTYDKYFIHNIKYTDKLVLDYYKQNRYELINVKQGYTKCSILVANDFLVTSDDGIYNNLKDIVPIYKIAPKQIKLKNFDYGFIGGASGSIGKELFITGDLLQHTSNKYLNEIAEEHGYNIRLLCDSLIEDLGSILFF</sequence>
<comment type="caution">
    <text evidence="2">The sequence shown here is derived from an EMBL/GenBank/DDBJ whole genome shotgun (WGS) entry which is preliminary data.</text>
</comment>
<dbReference type="Pfam" id="PF21778">
    <property type="entry name" value="DUF6873"/>
    <property type="match status" value="1"/>
</dbReference>
<evidence type="ECO:0000259" key="1">
    <source>
        <dbReference type="Pfam" id="PF21778"/>
    </source>
</evidence>
<organism evidence="2 3">
    <name type="scientific">Peptoniphilus olsenii</name>
    <dbReference type="NCBI Taxonomy" id="411570"/>
    <lineage>
        <taxon>Bacteria</taxon>
        <taxon>Bacillati</taxon>
        <taxon>Bacillota</taxon>
        <taxon>Tissierellia</taxon>
        <taxon>Tissierellales</taxon>
        <taxon>Peptoniphilaceae</taxon>
        <taxon>Peptoniphilus</taxon>
    </lineage>
</organism>